<evidence type="ECO:0000256" key="4">
    <source>
        <dbReference type="ARBA" id="ARBA00022989"/>
    </source>
</evidence>
<name>A0ABY2B719_9ACTN</name>
<evidence type="ECO:0000313" key="8">
    <source>
        <dbReference type="Proteomes" id="UP000295818"/>
    </source>
</evidence>
<evidence type="ECO:0000256" key="3">
    <source>
        <dbReference type="ARBA" id="ARBA00022692"/>
    </source>
</evidence>
<evidence type="ECO:0000256" key="5">
    <source>
        <dbReference type="ARBA" id="ARBA00023136"/>
    </source>
</evidence>
<protein>
    <recommendedName>
        <fullName evidence="9">Lysylphosphatidylglycerol synthase-like protein</fullName>
    </recommendedName>
</protein>
<keyword evidence="3 6" id="KW-0812">Transmembrane</keyword>
<keyword evidence="4 6" id="KW-1133">Transmembrane helix</keyword>
<feature type="transmembrane region" description="Helical" evidence="6">
    <location>
        <begin position="60"/>
        <end position="78"/>
    </location>
</feature>
<comment type="subcellular location">
    <subcellularLocation>
        <location evidence="1">Cell membrane</location>
        <topology evidence="1">Multi-pass membrane protein</topology>
    </subcellularLocation>
</comment>
<dbReference type="NCBIfam" id="TIGR00374">
    <property type="entry name" value="flippase-like domain"/>
    <property type="match status" value="1"/>
</dbReference>
<accession>A0ABY2B719</accession>
<feature type="transmembrane region" description="Helical" evidence="6">
    <location>
        <begin position="244"/>
        <end position="266"/>
    </location>
</feature>
<feature type="transmembrane region" description="Helical" evidence="6">
    <location>
        <begin position="172"/>
        <end position="193"/>
    </location>
</feature>
<comment type="caution">
    <text evidence="7">The sequence shown here is derived from an EMBL/GenBank/DDBJ whole genome shotgun (WGS) entry which is preliminary data.</text>
</comment>
<dbReference type="Pfam" id="PF03706">
    <property type="entry name" value="LPG_synthase_TM"/>
    <property type="match status" value="1"/>
</dbReference>
<feature type="transmembrane region" description="Helical" evidence="6">
    <location>
        <begin position="321"/>
        <end position="342"/>
    </location>
</feature>
<feature type="transmembrane region" description="Helical" evidence="6">
    <location>
        <begin position="28"/>
        <end position="48"/>
    </location>
</feature>
<sequence length="353" mass="36956">MTTDDDRSAAPQPPARGKGGWWRRVRPAVLLVLGGVSLYLLLPSLLSVFGSWRTLSHLDWPFAILALACEIASYVCLWEVDRIVLGTRAWFPVAAAQLSGFAAAHVLPGGGATSTAATTSVLRKAGVADDTGEIVTALGAASLLQMATTFSLPVLALPAVLGGAAINHSLEAAAYLGAAVLVTLLAGGTAAFVSDKPLEIAGRAIQWLINATIRRHKHITDIPQRLLADRDFVRTTAGRHWRTILSAAVGNTVFDYLALLTALHAVGADPRPSLVVLAYVAGELLALLPFTPGGLGFVEAGLVGMLTLAGVPSGDALAATLLYRIVAYWLPLLAGGVAYLLFRHRYGSSNAQS</sequence>
<keyword evidence="2" id="KW-1003">Cell membrane</keyword>
<proteinExistence type="predicted"/>
<dbReference type="Proteomes" id="UP000295818">
    <property type="component" value="Unassembled WGS sequence"/>
</dbReference>
<feature type="transmembrane region" description="Helical" evidence="6">
    <location>
        <begin position="143"/>
        <end position="166"/>
    </location>
</feature>
<dbReference type="EMBL" id="SLWM01000042">
    <property type="protein sequence ID" value="TCO08973.1"/>
    <property type="molecule type" value="Genomic_DNA"/>
</dbReference>
<keyword evidence="5 6" id="KW-0472">Membrane</keyword>
<dbReference type="RefSeq" id="WP_158293105.1">
    <property type="nucleotide sequence ID" value="NZ_SLWM01000042.1"/>
</dbReference>
<evidence type="ECO:0008006" key="9">
    <source>
        <dbReference type="Google" id="ProtNLM"/>
    </source>
</evidence>
<evidence type="ECO:0000256" key="2">
    <source>
        <dbReference type="ARBA" id="ARBA00022475"/>
    </source>
</evidence>
<evidence type="ECO:0000313" key="7">
    <source>
        <dbReference type="EMBL" id="TCO08973.1"/>
    </source>
</evidence>
<dbReference type="PANTHER" id="PTHR39087:SF2">
    <property type="entry name" value="UPF0104 MEMBRANE PROTEIN MJ1595"/>
    <property type="match status" value="1"/>
</dbReference>
<evidence type="ECO:0000256" key="6">
    <source>
        <dbReference type="SAM" id="Phobius"/>
    </source>
</evidence>
<reference evidence="7 8" key="1">
    <citation type="journal article" date="2015" name="Stand. Genomic Sci.">
        <title>Genomic Encyclopedia of Bacterial and Archaeal Type Strains, Phase III: the genomes of soil and plant-associated and newly described type strains.</title>
        <authorList>
            <person name="Whitman W.B."/>
            <person name="Woyke T."/>
            <person name="Klenk H.P."/>
            <person name="Zhou Y."/>
            <person name="Lilburn T.G."/>
            <person name="Beck B.J."/>
            <person name="De Vos P."/>
            <person name="Vandamme P."/>
            <person name="Eisen J.A."/>
            <person name="Garrity G."/>
            <person name="Hugenholtz P."/>
            <person name="Kyrpides N.C."/>
        </authorList>
    </citation>
    <scope>NUCLEOTIDE SEQUENCE [LARGE SCALE GENOMIC DNA]</scope>
    <source>
        <strain evidence="7 8">VKM Ac-2538</strain>
    </source>
</reference>
<dbReference type="InterPro" id="IPR022791">
    <property type="entry name" value="L-PG_synthase/AglD"/>
</dbReference>
<gene>
    <name evidence="7" type="ORF">EV644_1425</name>
</gene>
<keyword evidence="8" id="KW-1185">Reference proteome</keyword>
<evidence type="ECO:0000256" key="1">
    <source>
        <dbReference type="ARBA" id="ARBA00004651"/>
    </source>
</evidence>
<organism evidence="7 8">
    <name type="scientific">Kribbella orskensis</name>
    <dbReference type="NCBI Taxonomy" id="2512216"/>
    <lineage>
        <taxon>Bacteria</taxon>
        <taxon>Bacillati</taxon>
        <taxon>Actinomycetota</taxon>
        <taxon>Actinomycetes</taxon>
        <taxon>Propionibacteriales</taxon>
        <taxon>Kribbellaceae</taxon>
        <taxon>Kribbella</taxon>
    </lineage>
</organism>
<dbReference type="PANTHER" id="PTHR39087">
    <property type="entry name" value="UPF0104 MEMBRANE PROTEIN MJ1595"/>
    <property type="match status" value="1"/>
</dbReference>